<protein>
    <submittedName>
        <fullName evidence="1">Uncharacterized protein</fullName>
    </submittedName>
</protein>
<reference evidence="1" key="1">
    <citation type="submission" date="2014-09" db="EMBL/GenBank/DDBJ databases">
        <authorList>
            <person name="Magalhaes I.L.F."/>
            <person name="Oliveira U."/>
            <person name="Santos F.R."/>
            <person name="Vidigal T.H.D.A."/>
            <person name="Brescovit A.D."/>
            <person name="Santos A.J."/>
        </authorList>
    </citation>
    <scope>NUCLEOTIDE SEQUENCE</scope>
    <source>
        <tissue evidence="1">Shoot tissue taken approximately 20 cm above the soil surface</tissue>
    </source>
</reference>
<name>A0A0A9B1Z6_ARUDO</name>
<dbReference type="AlphaFoldDB" id="A0A0A9B1Z6"/>
<dbReference type="EMBL" id="GBRH01244538">
    <property type="protein sequence ID" value="JAD53357.1"/>
    <property type="molecule type" value="Transcribed_RNA"/>
</dbReference>
<proteinExistence type="predicted"/>
<reference evidence="1" key="2">
    <citation type="journal article" date="2015" name="Data Brief">
        <title>Shoot transcriptome of the giant reed, Arundo donax.</title>
        <authorList>
            <person name="Barrero R.A."/>
            <person name="Guerrero F.D."/>
            <person name="Moolhuijzen P."/>
            <person name="Goolsby J.A."/>
            <person name="Tidwell J."/>
            <person name="Bellgard S.E."/>
            <person name="Bellgard M.I."/>
        </authorList>
    </citation>
    <scope>NUCLEOTIDE SEQUENCE</scope>
    <source>
        <tissue evidence="1">Shoot tissue taken approximately 20 cm above the soil surface</tissue>
    </source>
</reference>
<evidence type="ECO:0000313" key="1">
    <source>
        <dbReference type="EMBL" id="JAD53357.1"/>
    </source>
</evidence>
<organism evidence="1">
    <name type="scientific">Arundo donax</name>
    <name type="common">Giant reed</name>
    <name type="synonym">Donax arundinaceus</name>
    <dbReference type="NCBI Taxonomy" id="35708"/>
    <lineage>
        <taxon>Eukaryota</taxon>
        <taxon>Viridiplantae</taxon>
        <taxon>Streptophyta</taxon>
        <taxon>Embryophyta</taxon>
        <taxon>Tracheophyta</taxon>
        <taxon>Spermatophyta</taxon>
        <taxon>Magnoliopsida</taxon>
        <taxon>Liliopsida</taxon>
        <taxon>Poales</taxon>
        <taxon>Poaceae</taxon>
        <taxon>PACMAD clade</taxon>
        <taxon>Arundinoideae</taxon>
        <taxon>Arundineae</taxon>
        <taxon>Arundo</taxon>
    </lineage>
</organism>
<accession>A0A0A9B1Z6</accession>
<sequence length="41" mass="4817">MRFLLSILAHVPLCDFADVLVAFEVIVIVYGRFFYCSMFRN</sequence>